<gene>
    <name evidence="2" type="ORF">N307_02211</name>
</gene>
<dbReference type="Gene3D" id="2.40.50.90">
    <property type="match status" value="1"/>
</dbReference>
<reference evidence="2 3" key="1">
    <citation type="submission" date="2014-04" db="EMBL/GenBank/DDBJ databases">
        <title>Genome evolution of avian class.</title>
        <authorList>
            <person name="Zhang G."/>
            <person name="Li C."/>
        </authorList>
    </citation>
    <scope>NUCLEOTIDE SEQUENCE [LARGE SCALE GENOMIC DNA]</scope>
    <source>
        <strain evidence="2">BGI_N307</strain>
    </source>
</reference>
<dbReference type="InterPro" id="IPR050621">
    <property type="entry name" value="Tudor_domain_containing"/>
</dbReference>
<keyword evidence="3" id="KW-1185">Reference proteome</keyword>
<dbReference type="Gene3D" id="2.30.30.140">
    <property type="match status" value="1"/>
</dbReference>
<evidence type="ECO:0000313" key="2">
    <source>
        <dbReference type="EMBL" id="KFV69891.1"/>
    </source>
</evidence>
<proteinExistence type="predicted"/>
<accession>A0A093IT83</accession>
<dbReference type="InterPro" id="IPR002999">
    <property type="entry name" value="Tudor"/>
</dbReference>
<dbReference type="InterPro" id="IPR035437">
    <property type="entry name" value="SNase_OB-fold_sf"/>
</dbReference>
<dbReference type="Proteomes" id="UP000053875">
    <property type="component" value="Unassembled WGS sequence"/>
</dbReference>
<protein>
    <submittedName>
        <fullName evidence="2">Tudor domain-containing protein 5</fullName>
    </submittedName>
</protein>
<dbReference type="PANTHER" id="PTHR22948:SF19">
    <property type="entry name" value="TUDOR DOMAIN-CONTAINING PROTEIN 5"/>
    <property type="match status" value="1"/>
</dbReference>
<organism evidence="2 3">
    <name type="scientific">Dryobates pubescens</name>
    <name type="common">Downy woodpecker</name>
    <name type="synonym">Picoides pubescens</name>
    <dbReference type="NCBI Taxonomy" id="118200"/>
    <lineage>
        <taxon>Eukaryota</taxon>
        <taxon>Metazoa</taxon>
        <taxon>Chordata</taxon>
        <taxon>Craniata</taxon>
        <taxon>Vertebrata</taxon>
        <taxon>Euteleostomi</taxon>
        <taxon>Archelosauria</taxon>
        <taxon>Archosauria</taxon>
        <taxon>Dinosauria</taxon>
        <taxon>Saurischia</taxon>
        <taxon>Theropoda</taxon>
        <taxon>Coelurosauria</taxon>
        <taxon>Aves</taxon>
        <taxon>Neognathae</taxon>
        <taxon>Neoaves</taxon>
        <taxon>Telluraves</taxon>
        <taxon>Coraciimorphae</taxon>
        <taxon>Piciformes</taxon>
        <taxon>Picidae</taxon>
        <taxon>Dryobates</taxon>
    </lineage>
</organism>
<feature type="non-terminal residue" evidence="2">
    <location>
        <position position="150"/>
    </location>
</feature>
<dbReference type="STRING" id="118200.A0A093IT83"/>
<dbReference type="PANTHER" id="PTHR22948">
    <property type="entry name" value="TUDOR DOMAIN CONTAINING PROTEIN"/>
    <property type="match status" value="1"/>
</dbReference>
<evidence type="ECO:0000259" key="1">
    <source>
        <dbReference type="Pfam" id="PF00567"/>
    </source>
</evidence>
<feature type="non-terminal residue" evidence="2">
    <location>
        <position position="1"/>
    </location>
</feature>
<feature type="domain" description="Tudor" evidence="1">
    <location>
        <begin position="12"/>
        <end position="73"/>
    </location>
</feature>
<sequence length="150" mass="16815">LPQAFLRPGQLCCLLLAGWCHRVVIHRVLSPQQLQVFCVDHGHLKTVHRSALRFLKWCYLKLPAQAHPCSLAGVQPMQGTWSSAATLQFQELCGSKLLVGVTDEYVNGVLHLFLCDTSTKEDVYLHQVLSSRGHAAICKENVPSQVRREM</sequence>
<name>A0A093IT83_DRYPU</name>
<dbReference type="EMBL" id="KL216506">
    <property type="protein sequence ID" value="KFV69891.1"/>
    <property type="molecule type" value="Genomic_DNA"/>
</dbReference>
<dbReference type="Pfam" id="PF00567">
    <property type="entry name" value="TUDOR"/>
    <property type="match status" value="1"/>
</dbReference>
<evidence type="ECO:0000313" key="3">
    <source>
        <dbReference type="Proteomes" id="UP000053875"/>
    </source>
</evidence>
<dbReference type="AlphaFoldDB" id="A0A093IT83"/>
<dbReference type="SUPFAM" id="SSF63748">
    <property type="entry name" value="Tudor/PWWP/MBT"/>
    <property type="match status" value="1"/>
</dbReference>